<gene>
    <name evidence="2" type="ORF">S06H3_10541</name>
</gene>
<dbReference type="SUPFAM" id="SSF53756">
    <property type="entry name" value="UDP-Glycosyltransferase/glycogen phosphorylase"/>
    <property type="match status" value="1"/>
</dbReference>
<accession>X1M203</accession>
<sequence length="148" mass="17156">MVTLVVTVGCGSMDLYCQKLAEKLDVPKVYTDIYQRVCERFNISWLSRGALKAISEDWSFVKKINKLTGIVHLPNQHLGRYGNFLKIPYIITVHDLIRYFDLKGYETYIHRPNLRDKFYLGLDYKGIKKAARIIAVSQATKNDLLQQL</sequence>
<dbReference type="EMBL" id="BARV01004900">
    <property type="protein sequence ID" value="GAI08700.1"/>
    <property type="molecule type" value="Genomic_DNA"/>
</dbReference>
<feature type="domain" description="Glycosyltransferase subfamily 4-like N-terminal" evidence="1">
    <location>
        <begin position="70"/>
        <end position="146"/>
    </location>
</feature>
<comment type="caution">
    <text evidence="2">The sequence shown here is derived from an EMBL/GenBank/DDBJ whole genome shotgun (WGS) entry which is preliminary data.</text>
</comment>
<dbReference type="AlphaFoldDB" id="X1M203"/>
<reference evidence="2" key="1">
    <citation type="journal article" date="2014" name="Front. Microbiol.">
        <title>High frequency of phylogenetically diverse reductive dehalogenase-homologous genes in deep subseafloor sedimentary metagenomes.</title>
        <authorList>
            <person name="Kawai M."/>
            <person name="Futagami T."/>
            <person name="Toyoda A."/>
            <person name="Takaki Y."/>
            <person name="Nishi S."/>
            <person name="Hori S."/>
            <person name="Arai W."/>
            <person name="Tsubouchi T."/>
            <person name="Morono Y."/>
            <person name="Uchiyama I."/>
            <person name="Ito T."/>
            <person name="Fujiyama A."/>
            <person name="Inagaki F."/>
            <person name="Takami H."/>
        </authorList>
    </citation>
    <scope>NUCLEOTIDE SEQUENCE</scope>
    <source>
        <strain evidence="2">Expedition CK06-06</strain>
    </source>
</reference>
<organism evidence="2">
    <name type="scientific">marine sediment metagenome</name>
    <dbReference type="NCBI Taxonomy" id="412755"/>
    <lineage>
        <taxon>unclassified sequences</taxon>
        <taxon>metagenomes</taxon>
        <taxon>ecological metagenomes</taxon>
    </lineage>
</organism>
<evidence type="ECO:0000259" key="1">
    <source>
        <dbReference type="Pfam" id="PF13439"/>
    </source>
</evidence>
<dbReference type="InterPro" id="IPR028098">
    <property type="entry name" value="Glyco_trans_4-like_N"/>
</dbReference>
<dbReference type="Gene3D" id="3.40.50.2000">
    <property type="entry name" value="Glycogen Phosphorylase B"/>
    <property type="match status" value="1"/>
</dbReference>
<proteinExistence type="predicted"/>
<dbReference type="Pfam" id="PF13439">
    <property type="entry name" value="Glyco_transf_4"/>
    <property type="match status" value="1"/>
</dbReference>
<name>X1M203_9ZZZZ</name>
<protein>
    <recommendedName>
        <fullName evidence="1">Glycosyltransferase subfamily 4-like N-terminal domain-containing protein</fullName>
    </recommendedName>
</protein>
<evidence type="ECO:0000313" key="2">
    <source>
        <dbReference type="EMBL" id="GAI08700.1"/>
    </source>
</evidence>